<dbReference type="Proteomes" id="UP000182829">
    <property type="component" value="Unassembled WGS sequence"/>
</dbReference>
<keyword evidence="1" id="KW-0472">Membrane</keyword>
<proteinExistence type="predicted"/>
<organism evidence="2 3">
    <name type="scientific">Natronobacterium gregoryi</name>
    <dbReference type="NCBI Taxonomy" id="44930"/>
    <lineage>
        <taxon>Archaea</taxon>
        <taxon>Methanobacteriati</taxon>
        <taxon>Methanobacteriota</taxon>
        <taxon>Stenosarchaea group</taxon>
        <taxon>Halobacteria</taxon>
        <taxon>Halobacteriales</taxon>
        <taxon>Natrialbaceae</taxon>
        <taxon>Natronobacterium</taxon>
    </lineage>
</organism>
<dbReference type="GeneID" id="14209080"/>
<dbReference type="RefSeq" id="WP_005577787.1">
    <property type="nucleotide sequence ID" value="NZ_FORO01000002.1"/>
</dbReference>
<gene>
    <name evidence="2" type="ORF">SAMN05443661_102164</name>
</gene>
<keyword evidence="1" id="KW-0812">Transmembrane</keyword>
<reference evidence="2 3" key="1">
    <citation type="submission" date="2016-10" db="EMBL/GenBank/DDBJ databases">
        <authorList>
            <person name="de Groot N.N."/>
        </authorList>
    </citation>
    <scope>NUCLEOTIDE SEQUENCE [LARGE SCALE GENOMIC DNA]</scope>
    <source>
        <strain evidence="2 3">SP2</strain>
    </source>
</reference>
<sequence>MRGTRLFPVVGAVAAVLASVRRRSTNVLFELGSIASTGETATQITVADRFVTFVAVYDLLVGFASLVALVCTRTSTT</sequence>
<evidence type="ECO:0000256" key="1">
    <source>
        <dbReference type="SAM" id="Phobius"/>
    </source>
</evidence>
<dbReference type="EMBL" id="FORO01000002">
    <property type="protein sequence ID" value="SFI61154.1"/>
    <property type="molecule type" value="Genomic_DNA"/>
</dbReference>
<evidence type="ECO:0000313" key="3">
    <source>
        <dbReference type="Proteomes" id="UP000182829"/>
    </source>
</evidence>
<dbReference type="AlphaFoldDB" id="A0A1I3JLW0"/>
<evidence type="ECO:0000313" key="2">
    <source>
        <dbReference type="EMBL" id="SFI61154.1"/>
    </source>
</evidence>
<accession>A0A1I3JLW0</accession>
<name>A0A1I3JLW0_9EURY</name>
<protein>
    <submittedName>
        <fullName evidence="2">Uncharacterized protein</fullName>
    </submittedName>
</protein>
<feature type="transmembrane region" description="Helical" evidence="1">
    <location>
        <begin position="50"/>
        <end position="71"/>
    </location>
</feature>
<keyword evidence="1" id="KW-1133">Transmembrane helix</keyword>